<dbReference type="Proteomes" id="UP000034539">
    <property type="component" value="Unassembled WGS sequence"/>
</dbReference>
<organism evidence="2 3">
    <name type="scientific">Candidatus Gottesmanbacteria bacterium GW2011_GWC2_39_8</name>
    <dbReference type="NCBI Taxonomy" id="1618450"/>
    <lineage>
        <taxon>Bacteria</taxon>
        <taxon>Candidatus Gottesmaniibacteriota</taxon>
    </lineage>
</organism>
<keyword evidence="1" id="KW-1133">Transmembrane helix</keyword>
<accession>A0A0G0Q4C7</accession>
<comment type="caution">
    <text evidence="2">The sequence shown here is derived from an EMBL/GenBank/DDBJ whole genome shotgun (WGS) entry which is preliminary data.</text>
</comment>
<dbReference type="EMBL" id="LBXN01000049">
    <property type="protein sequence ID" value="KKR32216.1"/>
    <property type="molecule type" value="Genomic_DNA"/>
</dbReference>
<gene>
    <name evidence="2" type="ORF">UT63_C0049G0015</name>
</gene>
<evidence type="ECO:0000313" key="3">
    <source>
        <dbReference type="Proteomes" id="UP000034539"/>
    </source>
</evidence>
<name>A0A0G0Q4C7_9BACT</name>
<feature type="transmembrane region" description="Helical" evidence="1">
    <location>
        <begin position="24"/>
        <end position="49"/>
    </location>
</feature>
<protein>
    <recommendedName>
        <fullName evidence="4">Fimbrial assembly family protein</fullName>
    </recommendedName>
</protein>
<keyword evidence="1" id="KW-0472">Membrane</keyword>
<proteinExistence type="predicted"/>
<sequence length="179" mass="20321">MKSINLLLYKKKSNFVLLKYEKPIFYISVSLLSLFIIVSVFSIVAGIIFMNEINIKKTTERELRNSIQSSHVEEGLYLALFNKTSEVSKILSTNPKLEEKLNEIYKLTGVGGIKVSSLNVDRDLHTHITMVSDSAQSLDNFISAFEQEQNHLSNIRVSGISRDKTGLYTFSLDFSFKKS</sequence>
<dbReference type="AlphaFoldDB" id="A0A0G0Q4C7"/>
<reference evidence="2 3" key="1">
    <citation type="journal article" date="2015" name="Nature">
        <title>rRNA introns, odd ribosomes, and small enigmatic genomes across a large radiation of phyla.</title>
        <authorList>
            <person name="Brown C.T."/>
            <person name="Hug L.A."/>
            <person name="Thomas B.C."/>
            <person name="Sharon I."/>
            <person name="Castelle C.J."/>
            <person name="Singh A."/>
            <person name="Wilkins M.J."/>
            <person name="Williams K.H."/>
            <person name="Banfield J.F."/>
        </authorList>
    </citation>
    <scope>NUCLEOTIDE SEQUENCE [LARGE SCALE GENOMIC DNA]</scope>
</reference>
<evidence type="ECO:0008006" key="4">
    <source>
        <dbReference type="Google" id="ProtNLM"/>
    </source>
</evidence>
<evidence type="ECO:0000256" key="1">
    <source>
        <dbReference type="SAM" id="Phobius"/>
    </source>
</evidence>
<evidence type="ECO:0000313" key="2">
    <source>
        <dbReference type="EMBL" id="KKR32216.1"/>
    </source>
</evidence>
<keyword evidence="1" id="KW-0812">Transmembrane</keyword>